<dbReference type="AlphaFoldDB" id="A0A7I9VEX8"/>
<dbReference type="GO" id="GO:0046872">
    <property type="term" value="F:metal ion binding"/>
    <property type="evidence" value="ECO:0007669"/>
    <property type="project" value="UniProtKB-KW"/>
</dbReference>
<evidence type="ECO:0000256" key="5">
    <source>
        <dbReference type="ARBA" id="ARBA00034078"/>
    </source>
</evidence>
<dbReference type="Pfam" id="PF00355">
    <property type="entry name" value="Rieske"/>
    <property type="match status" value="1"/>
</dbReference>
<dbReference type="InterPro" id="IPR017941">
    <property type="entry name" value="Rieske_2Fe-2S"/>
</dbReference>
<evidence type="ECO:0000259" key="7">
    <source>
        <dbReference type="PROSITE" id="PS51296"/>
    </source>
</evidence>
<dbReference type="EMBL" id="BJOV01000005">
    <property type="protein sequence ID" value="GEE03673.1"/>
    <property type="molecule type" value="Genomic_DNA"/>
</dbReference>
<proteinExistence type="inferred from homology"/>
<evidence type="ECO:0000256" key="1">
    <source>
        <dbReference type="ARBA" id="ARBA00022714"/>
    </source>
</evidence>
<dbReference type="InterPro" id="IPR036922">
    <property type="entry name" value="Rieske_2Fe-2S_sf"/>
</dbReference>
<dbReference type="PANTHER" id="PTHR21496">
    <property type="entry name" value="FERREDOXIN-RELATED"/>
    <property type="match status" value="1"/>
</dbReference>
<dbReference type="GO" id="GO:0016705">
    <property type="term" value="F:oxidoreductase activity, acting on paired donors, with incorporation or reduction of molecular oxygen"/>
    <property type="evidence" value="ECO:0007669"/>
    <property type="project" value="UniProtKB-ARBA"/>
</dbReference>
<evidence type="ECO:0000256" key="6">
    <source>
        <dbReference type="ARBA" id="ARBA00038001"/>
    </source>
</evidence>
<keyword evidence="4" id="KW-0411">Iron-sulfur</keyword>
<keyword evidence="2" id="KW-0479">Metal-binding</keyword>
<dbReference type="PANTHER" id="PTHR21496:SF0">
    <property type="entry name" value="RIESKE DOMAIN-CONTAINING PROTEIN"/>
    <property type="match status" value="1"/>
</dbReference>
<dbReference type="Gene3D" id="2.102.10.10">
    <property type="entry name" value="Rieske [2Fe-2S] iron-sulphur domain"/>
    <property type="match status" value="1"/>
</dbReference>
<evidence type="ECO:0000313" key="8">
    <source>
        <dbReference type="EMBL" id="GEE03673.1"/>
    </source>
</evidence>
<accession>A0A7I9VEX8</accession>
<sequence>MAFELVTTLDDIWEGDMESFTVGGKEILIAVLDGGDVIATQAICPHQQVELVEGELDGAKLTCRLHLWQFDLGTCKGINPAHAELAKFPVEVRGEEIYVDPAGDDPRVAHS</sequence>
<protein>
    <submittedName>
        <fullName evidence="8">Ferredoxin</fullName>
    </submittedName>
</protein>
<dbReference type="GO" id="GO:0004497">
    <property type="term" value="F:monooxygenase activity"/>
    <property type="evidence" value="ECO:0007669"/>
    <property type="project" value="UniProtKB-ARBA"/>
</dbReference>
<comment type="cofactor">
    <cofactor evidence="5">
        <name>[2Fe-2S] cluster</name>
        <dbReference type="ChEBI" id="CHEBI:190135"/>
    </cofactor>
</comment>
<dbReference type="Proteomes" id="UP000444960">
    <property type="component" value="Unassembled WGS sequence"/>
</dbReference>
<name>A0A7I9VEX8_9ACTN</name>
<dbReference type="GO" id="GO:0051537">
    <property type="term" value="F:2 iron, 2 sulfur cluster binding"/>
    <property type="evidence" value="ECO:0007669"/>
    <property type="project" value="UniProtKB-KW"/>
</dbReference>
<evidence type="ECO:0000313" key="9">
    <source>
        <dbReference type="Proteomes" id="UP000444960"/>
    </source>
</evidence>
<comment type="caution">
    <text evidence="8">The sequence shown here is derived from an EMBL/GenBank/DDBJ whole genome shotgun (WGS) entry which is preliminary data.</text>
</comment>
<organism evidence="8 9">
    <name type="scientific">Gordonia spumicola</name>
    <dbReference type="NCBI Taxonomy" id="589161"/>
    <lineage>
        <taxon>Bacteria</taxon>
        <taxon>Bacillati</taxon>
        <taxon>Actinomycetota</taxon>
        <taxon>Actinomycetes</taxon>
        <taxon>Mycobacteriales</taxon>
        <taxon>Gordoniaceae</taxon>
        <taxon>Gordonia</taxon>
    </lineage>
</organism>
<dbReference type="OrthoDB" id="147178at2"/>
<keyword evidence="3" id="KW-0408">Iron</keyword>
<dbReference type="SUPFAM" id="SSF50022">
    <property type="entry name" value="ISP domain"/>
    <property type="match status" value="1"/>
</dbReference>
<keyword evidence="1" id="KW-0001">2Fe-2S</keyword>
<keyword evidence="9" id="KW-1185">Reference proteome</keyword>
<feature type="domain" description="Rieske" evidence="7">
    <location>
        <begin position="4"/>
        <end position="99"/>
    </location>
</feature>
<dbReference type="RefSeq" id="WP_161897156.1">
    <property type="nucleotide sequence ID" value="NZ_BJOV01000005.1"/>
</dbReference>
<gene>
    <name evidence="8" type="ORF">nbrc107696_41190</name>
</gene>
<comment type="similarity">
    <text evidence="6">Belongs to the bacterial ring-hydroxylating dioxygenase ferredoxin component family.</text>
</comment>
<evidence type="ECO:0000256" key="2">
    <source>
        <dbReference type="ARBA" id="ARBA00022723"/>
    </source>
</evidence>
<dbReference type="PROSITE" id="PS51296">
    <property type="entry name" value="RIESKE"/>
    <property type="match status" value="1"/>
</dbReference>
<evidence type="ECO:0000256" key="4">
    <source>
        <dbReference type="ARBA" id="ARBA00023014"/>
    </source>
</evidence>
<evidence type="ECO:0000256" key="3">
    <source>
        <dbReference type="ARBA" id="ARBA00023004"/>
    </source>
</evidence>
<reference evidence="9" key="1">
    <citation type="submission" date="2019-06" db="EMBL/GenBank/DDBJ databases">
        <title>Gordonia isolated from sludge of a wastewater treatment plant.</title>
        <authorList>
            <person name="Tamura T."/>
            <person name="Aoyama K."/>
            <person name="Kang Y."/>
            <person name="Saito S."/>
            <person name="Akiyama N."/>
            <person name="Yazawa K."/>
            <person name="Gonoi T."/>
            <person name="Mikami Y."/>
        </authorList>
    </citation>
    <scope>NUCLEOTIDE SEQUENCE [LARGE SCALE GENOMIC DNA]</scope>
    <source>
        <strain evidence="9">NBRC 107696</strain>
    </source>
</reference>